<gene>
    <name evidence="2" type="ORF">LZC39_16390</name>
</gene>
<reference evidence="2" key="1">
    <citation type="submission" date="2021-12" db="EMBL/GenBank/DDBJ databases">
        <title>Prevalence of phenicol resistance gene fexA in Campylobacter isolated from poultry supply chain.</title>
        <authorList>
            <person name="Tang B."/>
            <person name="Zheng X."/>
            <person name="Lin J."/>
            <person name="Lin R."/>
            <person name="Yang H."/>
            <person name="Shen Z."/>
            <person name="Xia F."/>
        </authorList>
    </citation>
    <scope>NUCLEOTIDE SEQUENCE</scope>
    <source>
        <strain evidence="2">CJHN2011004</strain>
    </source>
</reference>
<dbReference type="Gene3D" id="3.40.50.720">
    <property type="entry name" value="NAD(P)-binding Rossmann-like Domain"/>
    <property type="match status" value="1"/>
</dbReference>
<evidence type="ECO:0000259" key="1">
    <source>
        <dbReference type="Pfam" id="PF03807"/>
    </source>
</evidence>
<dbReference type="Pfam" id="PF03807">
    <property type="entry name" value="F420_oxidored"/>
    <property type="match status" value="1"/>
</dbReference>
<dbReference type="InterPro" id="IPR028939">
    <property type="entry name" value="P5C_Rdtase_cat_N"/>
</dbReference>
<feature type="domain" description="Pyrroline-5-carboxylate reductase catalytic N-terminal" evidence="1">
    <location>
        <begin position="3"/>
        <end position="66"/>
    </location>
</feature>
<name>A0AAW5EHW1_CAMJU</name>
<dbReference type="EMBL" id="JAJUOL010001171">
    <property type="protein sequence ID" value="MCH3853667.1"/>
    <property type="molecule type" value="Genomic_DNA"/>
</dbReference>
<evidence type="ECO:0000313" key="2">
    <source>
        <dbReference type="EMBL" id="MCH3853667.1"/>
    </source>
</evidence>
<dbReference type="RefSeq" id="WP_240382065.1">
    <property type="nucleotide sequence ID" value="NZ_JAJUOL010001171.1"/>
</dbReference>
<evidence type="ECO:0000313" key="3">
    <source>
        <dbReference type="Proteomes" id="UP001199644"/>
    </source>
</evidence>
<comment type="caution">
    <text evidence="2">The sequence shown here is derived from an EMBL/GenBank/DDBJ whole genome shotgun (WGS) entry which is preliminary data.</text>
</comment>
<proteinExistence type="predicted"/>
<dbReference type="SUPFAM" id="SSF51735">
    <property type="entry name" value="NAD(P)-binding Rossmann-fold domains"/>
    <property type="match status" value="1"/>
</dbReference>
<dbReference type="AlphaFoldDB" id="A0AAW5EHW1"/>
<protein>
    <submittedName>
        <fullName evidence="2">NAD(P)-binding domain-containing protein</fullName>
    </submittedName>
</protein>
<accession>A0AAW5EHW1</accession>
<feature type="non-terminal residue" evidence="2">
    <location>
        <position position="1"/>
    </location>
</feature>
<organism evidence="2 3">
    <name type="scientific">Campylobacter jejuni</name>
    <dbReference type="NCBI Taxonomy" id="197"/>
    <lineage>
        <taxon>Bacteria</taxon>
        <taxon>Pseudomonadati</taxon>
        <taxon>Campylobacterota</taxon>
        <taxon>Epsilonproteobacteria</taxon>
        <taxon>Campylobacterales</taxon>
        <taxon>Campylobacteraceae</taxon>
        <taxon>Campylobacter</taxon>
    </lineage>
</organism>
<dbReference type="Proteomes" id="UP001199644">
    <property type="component" value="Unassembled WGS sequence"/>
</dbReference>
<feature type="non-terminal residue" evidence="2">
    <location>
        <position position="108"/>
    </location>
</feature>
<dbReference type="InterPro" id="IPR036291">
    <property type="entry name" value="NAD(P)-bd_dom_sf"/>
</dbReference>
<sequence length="108" mass="12307">DSYNIYIVGRNLEKLQILEKEGFKTLLYKDFNIENKNIILAFKPYALESVAANLKGKAKILISVLANTDFDKLKLIQAQNYARIMPNTAAKYKASTTPYVLKNSNFKD</sequence>